<protein>
    <recommendedName>
        <fullName evidence="4">Aminotransferase class III</fullName>
    </recommendedName>
</protein>
<organism evidence="3">
    <name type="scientific">marine metagenome</name>
    <dbReference type="NCBI Taxonomy" id="408172"/>
    <lineage>
        <taxon>unclassified sequences</taxon>
        <taxon>metagenomes</taxon>
        <taxon>ecological metagenomes</taxon>
    </lineage>
</organism>
<evidence type="ECO:0008006" key="4">
    <source>
        <dbReference type="Google" id="ProtNLM"/>
    </source>
</evidence>
<dbReference type="InterPro" id="IPR015421">
    <property type="entry name" value="PyrdxlP-dep_Trfase_major"/>
</dbReference>
<dbReference type="InterPro" id="IPR015422">
    <property type="entry name" value="PyrdxlP-dep_Trfase_small"/>
</dbReference>
<dbReference type="PANTHER" id="PTHR43094">
    <property type="entry name" value="AMINOTRANSFERASE"/>
    <property type="match status" value="1"/>
</dbReference>
<proteinExistence type="inferred from homology"/>
<gene>
    <name evidence="3" type="ORF">METZ01_LOCUS252726</name>
</gene>
<dbReference type="PROSITE" id="PS00600">
    <property type="entry name" value="AA_TRANSFER_CLASS_3"/>
    <property type="match status" value="1"/>
</dbReference>
<dbReference type="GO" id="GO:0008483">
    <property type="term" value="F:transaminase activity"/>
    <property type="evidence" value="ECO:0007669"/>
    <property type="project" value="InterPro"/>
</dbReference>
<dbReference type="Gene3D" id="3.40.640.10">
    <property type="entry name" value="Type I PLP-dependent aspartate aminotransferase-like (Major domain)"/>
    <property type="match status" value="1"/>
</dbReference>
<dbReference type="InterPro" id="IPR005814">
    <property type="entry name" value="Aminotrans_3"/>
</dbReference>
<evidence type="ECO:0000256" key="2">
    <source>
        <dbReference type="ARBA" id="ARBA00022898"/>
    </source>
</evidence>
<keyword evidence="2" id="KW-0663">Pyridoxal phosphate</keyword>
<dbReference type="Pfam" id="PF00202">
    <property type="entry name" value="Aminotran_3"/>
    <property type="match status" value="1"/>
</dbReference>
<dbReference type="InterPro" id="IPR015424">
    <property type="entry name" value="PyrdxlP-dep_Trfase"/>
</dbReference>
<accession>A0A382IKS3</accession>
<evidence type="ECO:0000313" key="3">
    <source>
        <dbReference type="EMBL" id="SVB99872.1"/>
    </source>
</evidence>
<comment type="similarity">
    <text evidence="1">Belongs to the class-III pyridoxal-phosphate-dependent aminotransferase family.</text>
</comment>
<dbReference type="EMBL" id="UINC01067827">
    <property type="protein sequence ID" value="SVB99872.1"/>
    <property type="molecule type" value="Genomic_DNA"/>
</dbReference>
<dbReference type="SUPFAM" id="SSF53383">
    <property type="entry name" value="PLP-dependent transferases"/>
    <property type="match status" value="1"/>
</dbReference>
<dbReference type="InterPro" id="IPR049704">
    <property type="entry name" value="Aminotrans_3_PPA_site"/>
</dbReference>
<name>A0A382IKS3_9ZZZZ</name>
<dbReference type="AlphaFoldDB" id="A0A382IKS3"/>
<dbReference type="Gene3D" id="3.90.1150.10">
    <property type="entry name" value="Aspartate Aminotransferase, domain 1"/>
    <property type="match status" value="1"/>
</dbReference>
<dbReference type="PANTHER" id="PTHR43094:SF1">
    <property type="entry name" value="AMINOTRANSFERASE CLASS-III"/>
    <property type="match status" value="1"/>
</dbReference>
<dbReference type="GO" id="GO:0030170">
    <property type="term" value="F:pyridoxal phosphate binding"/>
    <property type="evidence" value="ECO:0007669"/>
    <property type="project" value="InterPro"/>
</dbReference>
<reference evidence="3" key="1">
    <citation type="submission" date="2018-05" db="EMBL/GenBank/DDBJ databases">
        <authorList>
            <person name="Lanie J.A."/>
            <person name="Ng W.-L."/>
            <person name="Kazmierczak K.M."/>
            <person name="Andrzejewski T.M."/>
            <person name="Davidsen T.M."/>
            <person name="Wayne K.J."/>
            <person name="Tettelin H."/>
            <person name="Glass J.I."/>
            <person name="Rusch D."/>
            <person name="Podicherti R."/>
            <person name="Tsui H.-C.T."/>
            <person name="Winkler M.E."/>
        </authorList>
    </citation>
    <scope>NUCLEOTIDE SEQUENCE</scope>
</reference>
<evidence type="ECO:0000256" key="1">
    <source>
        <dbReference type="ARBA" id="ARBA00008954"/>
    </source>
</evidence>
<sequence length="233" mass="24964">MYGPESIAGCFVEPIAGSTGTLVPPKGYLEKIRATCDKYGIVLVFDEVITGFGRTGKAFGSIKYNVQPDMITLAKGITNGAQPMGAVGVSDKIYNAIVDNGPEHGVEFFHGYTYSGHPACVAASLATLDIYEKEDIFARGEKMSSYFLDATFDAFSNIPVVTDIRGDGLMAAIDLAVDKTPGVRGYDAQKKTFANGVHIKFTGDCGIIAPALIAEESHIDEMLSKIKEVLVKY</sequence>